<evidence type="ECO:0000313" key="3">
    <source>
        <dbReference type="Proteomes" id="UP001285441"/>
    </source>
</evidence>
<organism evidence="2 3">
    <name type="scientific">Podospora didyma</name>
    <dbReference type="NCBI Taxonomy" id="330526"/>
    <lineage>
        <taxon>Eukaryota</taxon>
        <taxon>Fungi</taxon>
        <taxon>Dikarya</taxon>
        <taxon>Ascomycota</taxon>
        <taxon>Pezizomycotina</taxon>
        <taxon>Sordariomycetes</taxon>
        <taxon>Sordariomycetidae</taxon>
        <taxon>Sordariales</taxon>
        <taxon>Podosporaceae</taxon>
        <taxon>Podospora</taxon>
    </lineage>
</organism>
<dbReference type="InterPro" id="IPR053204">
    <property type="entry name" value="Oxopyrrolidines_Biosynth-assoc"/>
</dbReference>
<dbReference type="PANTHER" id="PTHR38797">
    <property type="entry name" value="NUCLEAR PORE COMPLEX PROTEIN NUP85-RELATED"/>
    <property type="match status" value="1"/>
</dbReference>
<dbReference type="AlphaFoldDB" id="A0AAE0P3Y4"/>
<accession>A0AAE0P3Y4</accession>
<feature type="region of interest" description="Disordered" evidence="1">
    <location>
        <begin position="274"/>
        <end position="316"/>
    </location>
</feature>
<gene>
    <name evidence="2" type="ORF">B0H63DRAFT_3078</name>
</gene>
<evidence type="ECO:0000313" key="2">
    <source>
        <dbReference type="EMBL" id="KAK3392906.1"/>
    </source>
</evidence>
<keyword evidence="3" id="KW-1185">Reference proteome</keyword>
<protein>
    <submittedName>
        <fullName evidence="2">Uncharacterized protein</fullName>
    </submittedName>
</protein>
<proteinExistence type="predicted"/>
<name>A0AAE0P3Y4_9PEZI</name>
<dbReference type="InterPro" id="IPR022085">
    <property type="entry name" value="OpdG"/>
</dbReference>
<reference evidence="2" key="1">
    <citation type="journal article" date="2023" name="Mol. Phylogenet. Evol.">
        <title>Genome-scale phylogeny and comparative genomics of the fungal order Sordariales.</title>
        <authorList>
            <person name="Hensen N."/>
            <person name="Bonometti L."/>
            <person name="Westerberg I."/>
            <person name="Brannstrom I.O."/>
            <person name="Guillou S."/>
            <person name="Cros-Aarteil S."/>
            <person name="Calhoun S."/>
            <person name="Haridas S."/>
            <person name="Kuo A."/>
            <person name="Mondo S."/>
            <person name="Pangilinan J."/>
            <person name="Riley R."/>
            <person name="LaButti K."/>
            <person name="Andreopoulos B."/>
            <person name="Lipzen A."/>
            <person name="Chen C."/>
            <person name="Yan M."/>
            <person name="Daum C."/>
            <person name="Ng V."/>
            <person name="Clum A."/>
            <person name="Steindorff A."/>
            <person name="Ohm R.A."/>
            <person name="Martin F."/>
            <person name="Silar P."/>
            <person name="Natvig D.O."/>
            <person name="Lalanne C."/>
            <person name="Gautier V."/>
            <person name="Ament-Velasquez S.L."/>
            <person name="Kruys A."/>
            <person name="Hutchinson M.I."/>
            <person name="Powell A.J."/>
            <person name="Barry K."/>
            <person name="Miller A.N."/>
            <person name="Grigoriev I.V."/>
            <person name="Debuchy R."/>
            <person name="Gladieux P."/>
            <person name="Hiltunen Thoren M."/>
            <person name="Johannesson H."/>
        </authorList>
    </citation>
    <scope>NUCLEOTIDE SEQUENCE</scope>
    <source>
        <strain evidence="2">CBS 232.78</strain>
    </source>
</reference>
<dbReference type="PANTHER" id="PTHR38797:SF6">
    <property type="match status" value="1"/>
</dbReference>
<dbReference type="EMBL" id="JAULSW010000001">
    <property type="protein sequence ID" value="KAK3392906.1"/>
    <property type="molecule type" value="Genomic_DNA"/>
</dbReference>
<sequence length="316" mass="35522">MLRTLLITAKPRYCFSRLIFNRRYLSLSTASMTSTAGIDETLSEFFAQYSLNDSSDEVTLSAIVQVLADQVQQASKVEDYVWDANHRILKLAGETNPGPQDALIEFLVKLRQTPVTKAGSDEPLVCEGGRVWTDLPMFGWAARDLWNFDIYNKDTKLEELNTFRCQNAFLAQLTALSNLDDPKDPFDYSLYALWTLRTALEDTPPKDASAGRVTGAVKLAEIWIHYAGDALKKLSAKNLSFEGNMGNPGDKYADRDWKGFSEERWAVWMEELKKAKKDDDDAAKKDDDDAAKKDDDDAAKKDDDDAAKKDDDDATK</sequence>
<dbReference type="Pfam" id="PF12311">
    <property type="entry name" value="DUF3632"/>
    <property type="match status" value="1"/>
</dbReference>
<reference evidence="2" key="2">
    <citation type="submission" date="2023-06" db="EMBL/GenBank/DDBJ databases">
        <authorList>
            <consortium name="Lawrence Berkeley National Laboratory"/>
            <person name="Haridas S."/>
            <person name="Hensen N."/>
            <person name="Bonometti L."/>
            <person name="Westerberg I."/>
            <person name="Brannstrom I.O."/>
            <person name="Guillou S."/>
            <person name="Cros-Aarteil S."/>
            <person name="Calhoun S."/>
            <person name="Kuo A."/>
            <person name="Mondo S."/>
            <person name="Pangilinan J."/>
            <person name="Riley R."/>
            <person name="LaButti K."/>
            <person name="Andreopoulos B."/>
            <person name="Lipzen A."/>
            <person name="Chen C."/>
            <person name="Yanf M."/>
            <person name="Daum C."/>
            <person name="Ng V."/>
            <person name="Clum A."/>
            <person name="Steindorff A."/>
            <person name="Ohm R."/>
            <person name="Martin F."/>
            <person name="Silar P."/>
            <person name="Natvig D."/>
            <person name="Lalanne C."/>
            <person name="Gautier V."/>
            <person name="Ament-velasquez S.L."/>
            <person name="Kruys A."/>
            <person name="Hutchinson M.I."/>
            <person name="Powell A.J."/>
            <person name="Barry K."/>
            <person name="Miller A.N."/>
            <person name="Grigoriev I.V."/>
            <person name="Debuchy R."/>
            <person name="Gladieux P."/>
            <person name="Thoren M.H."/>
            <person name="Johannesson H."/>
        </authorList>
    </citation>
    <scope>NUCLEOTIDE SEQUENCE</scope>
    <source>
        <strain evidence="2">CBS 232.78</strain>
    </source>
</reference>
<dbReference type="Proteomes" id="UP001285441">
    <property type="component" value="Unassembled WGS sequence"/>
</dbReference>
<comment type="caution">
    <text evidence="2">The sequence shown here is derived from an EMBL/GenBank/DDBJ whole genome shotgun (WGS) entry which is preliminary data.</text>
</comment>
<evidence type="ECO:0000256" key="1">
    <source>
        <dbReference type="SAM" id="MobiDB-lite"/>
    </source>
</evidence>